<feature type="domain" description="F-box" evidence="1">
    <location>
        <begin position="21"/>
        <end position="60"/>
    </location>
</feature>
<dbReference type="Proteomes" id="UP000504610">
    <property type="component" value="Unplaced"/>
</dbReference>
<reference evidence="3" key="1">
    <citation type="submission" date="2025-08" db="UniProtKB">
        <authorList>
            <consortium name="RefSeq"/>
        </authorList>
    </citation>
    <scope>IDENTIFICATION</scope>
    <source>
        <tissue evidence="3">Leaf</tissue>
    </source>
</reference>
<evidence type="ECO:0000313" key="3">
    <source>
        <dbReference type="RefSeq" id="XP_056853402.1"/>
    </source>
</evidence>
<dbReference type="Pfam" id="PF08268">
    <property type="entry name" value="FBA_3"/>
    <property type="match status" value="1"/>
</dbReference>
<dbReference type="PANTHER" id="PTHR31111">
    <property type="entry name" value="BNAA05G37150D PROTEIN-RELATED"/>
    <property type="match status" value="1"/>
</dbReference>
<sequence length="369" mass="42067">MLRRSLPLCKRRRRRRRNIVVPLDLVIEILNRLPGKSVARFMLVSKSWGKIICSKSFIRSFPFQSLTQPLSLLIAFQYLGPHQGHLDCCFFSSSSMSSSSISTSFLSRIGRPSLSHCLSWYPIYYVNGLINTGRVISNPCTGKSITLPRLVKTTKELRLTRRFFGYDPVNDQYKVLCMSHKNLEGQATADRWYNDFRVFTLGAKRWRLIDCGIPHTPESNGLCIDGFVYYIAYTETGMCLMRFSLKSEMFDIFASVSEHLSPLVNKDNGSRILINYHGKVATVVQPVSTVPLVDLFVFEAGQHDFKEMSIHNLPQPNLRVKGIVNHTGDIIFGLNCSRTDANVFRYDPKGVFLLLTTYYMCSMMYLSSA</sequence>
<dbReference type="InterPro" id="IPR001810">
    <property type="entry name" value="F-box_dom"/>
</dbReference>
<keyword evidence="2" id="KW-1185">Reference proteome</keyword>
<evidence type="ECO:0000259" key="1">
    <source>
        <dbReference type="SMART" id="SM00256"/>
    </source>
</evidence>
<dbReference type="InterPro" id="IPR036047">
    <property type="entry name" value="F-box-like_dom_sf"/>
</dbReference>
<dbReference type="InterPro" id="IPR017451">
    <property type="entry name" value="F-box-assoc_interact_dom"/>
</dbReference>
<proteinExistence type="predicted"/>
<dbReference type="SMART" id="SM00256">
    <property type="entry name" value="FBOX"/>
    <property type="match status" value="1"/>
</dbReference>
<dbReference type="OrthoDB" id="1077548at2759"/>
<dbReference type="Pfam" id="PF00646">
    <property type="entry name" value="F-box"/>
    <property type="match status" value="1"/>
</dbReference>
<dbReference type="InterPro" id="IPR013187">
    <property type="entry name" value="F-box-assoc_dom_typ3"/>
</dbReference>
<protein>
    <submittedName>
        <fullName evidence="3">F-box protein At1g26515</fullName>
    </submittedName>
</protein>
<dbReference type="RefSeq" id="XP_056853402.1">
    <property type="nucleotide sequence ID" value="XM_056997422.1"/>
</dbReference>
<name>A0A9W3CPG0_RAPSA</name>
<dbReference type="AlphaFoldDB" id="A0A9W3CPG0"/>
<dbReference type="GeneID" id="130502656"/>
<evidence type="ECO:0000313" key="2">
    <source>
        <dbReference type="Proteomes" id="UP000504610"/>
    </source>
</evidence>
<accession>A0A9W3CPG0</accession>
<dbReference type="NCBIfam" id="TIGR01640">
    <property type="entry name" value="F_box_assoc_1"/>
    <property type="match status" value="1"/>
</dbReference>
<dbReference type="KEGG" id="rsz:130502656"/>
<dbReference type="PANTHER" id="PTHR31111:SF73">
    <property type="entry name" value="F-BOX DOMAIN-CONTAINING PROTEIN"/>
    <property type="match status" value="1"/>
</dbReference>
<organism evidence="2 3">
    <name type="scientific">Raphanus sativus</name>
    <name type="common">Radish</name>
    <name type="synonym">Raphanus raphanistrum var. sativus</name>
    <dbReference type="NCBI Taxonomy" id="3726"/>
    <lineage>
        <taxon>Eukaryota</taxon>
        <taxon>Viridiplantae</taxon>
        <taxon>Streptophyta</taxon>
        <taxon>Embryophyta</taxon>
        <taxon>Tracheophyta</taxon>
        <taxon>Spermatophyta</taxon>
        <taxon>Magnoliopsida</taxon>
        <taxon>eudicotyledons</taxon>
        <taxon>Gunneridae</taxon>
        <taxon>Pentapetalae</taxon>
        <taxon>rosids</taxon>
        <taxon>malvids</taxon>
        <taxon>Brassicales</taxon>
        <taxon>Brassicaceae</taxon>
        <taxon>Brassiceae</taxon>
        <taxon>Raphanus</taxon>
    </lineage>
</organism>
<gene>
    <name evidence="3" type="primary">LOC130502656</name>
</gene>
<dbReference type="SUPFAM" id="SSF81383">
    <property type="entry name" value="F-box domain"/>
    <property type="match status" value="1"/>
</dbReference>